<dbReference type="PANTHER" id="PTHR38790:SF4">
    <property type="entry name" value="2EXR DOMAIN-CONTAINING PROTEIN"/>
    <property type="match status" value="1"/>
</dbReference>
<organism evidence="1 2">
    <name type="scientific">Pseudopithomyces chartarum</name>
    <dbReference type="NCBI Taxonomy" id="1892770"/>
    <lineage>
        <taxon>Eukaryota</taxon>
        <taxon>Fungi</taxon>
        <taxon>Dikarya</taxon>
        <taxon>Ascomycota</taxon>
        <taxon>Pezizomycotina</taxon>
        <taxon>Dothideomycetes</taxon>
        <taxon>Pleosporomycetidae</taxon>
        <taxon>Pleosporales</taxon>
        <taxon>Massarineae</taxon>
        <taxon>Didymosphaeriaceae</taxon>
        <taxon>Pseudopithomyces</taxon>
    </lineage>
</organism>
<reference evidence="1 2" key="1">
    <citation type="submission" date="2021-02" db="EMBL/GenBank/DDBJ databases">
        <title>Genome assembly of Pseudopithomyces chartarum.</title>
        <authorList>
            <person name="Jauregui R."/>
            <person name="Singh J."/>
            <person name="Voisey C."/>
        </authorList>
    </citation>
    <scope>NUCLEOTIDE SEQUENCE [LARGE SCALE GENOMIC DNA]</scope>
    <source>
        <strain evidence="1 2">AGR01</strain>
    </source>
</reference>
<name>A0AAN6RFA7_9PLEO</name>
<protein>
    <submittedName>
        <fullName evidence="1">Uncharacterized protein</fullName>
    </submittedName>
</protein>
<evidence type="ECO:0000313" key="1">
    <source>
        <dbReference type="EMBL" id="KAK3208068.1"/>
    </source>
</evidence>
<proteinExistence type="predicted"/>
<sequence length="281" mass="32822">MDIQSDIAPYQTPLLQKLPLELRRQIYEYVVTDDGHATVIKVSARNDPSPRFRLYPHDPEKLSQNYGLNQLRFVCRQLYWETSGFGLRRNVLHFNTTTDPIRGAESCVLFLGICSRPHLASISKIKILGLGRPHLTHQRIPSSWGSSLGTRRWYFGLFDLEAVPKLVEYCLSYPNLSIDVILPDMRVGYDFSKFYMAISVLLLALRKQRLEYLPAPDDVDLPVRIMSRVWEGYGVEAKPLPENLRFYSNYELGENDAQRYRNEPWWNDFKTQFQIWQMQGI</sequence>
<dbReference type="EMBL" id="WVTA01000008">
    <property type="protein sequence ID" value="KAK3208068.1"/>
    <property type="molecule type" value="Genomic_DNA"/>
</dbReference>
<keyword evidence="2" id="KW-1185">Reference proteome</keyword>
<dbReference type="AlphaFoldDB" id="A0AAN6RFA7"/>
<accession>A0AAN6RFA7</accession>
<dbReference type="PANTHER" id="PTHR38790">
    <property type="entry name" value="2EXR DOMAIN-CONTAINING PROTEIN-RELATED"/>
    <property type="match status" value="1"/>
</dbReference>
<evidence type="ECO:0000313" key="2">
    <source>
        <dbReference type="Proteomes" id="UP001280581"/>
    </source>
</evidence>
<comment type="caution">
    <text evidence="1">The sequence shown here is derived from an EMBL/GenBank/DDBJ whole genome shotgun (WGS) entry which is preliminary data.</text>
</comment>
<gene>
    <name evidence="1" type="ORF">GRF29_96g1315593</name>
</gene>
<dbReference type="Proteomes" id="UP001280581">
    <property type="component" value="Unassembled WGS sequence"/>
</dbReference>